<accession>A0A4Q1D5N4</accession>
<dbReference type="OrthoDB" id="1162754at2"/>
<dbReference type="GO" id="GO:0016020">
    <property type="term" value="C:membrane"/>
    <property type="evidence" value="ECO:0007669"/>
    <property type="project" value="InterPro"/>
</dbReference>
<protein>
    <submittedName>
        <fullName evidence="3">Copper resistance protein CopD</fullName>
    </submittedName>
</protein>
<comment type="caution">
    <text evidence="3">The sequence shown here is derived from an EMBL/GenBank/DDBJ whole genome shotgun (WGS) entry which is preliminary data.</text>
</comment>
<evidence type="ECO:0000259" key="2">
    <source>
        <dbReference type="Pfam" id="PF05425"/>
    </source>
</evidence>
<sequence>MYMHHHLLLILHLISAAIWVGGHLCLAVGILPGALKKKDYTLITQFEKRYEPIGMSSLVVLVVTGMWMALQFGIGPGRWFSFSNPLERVVSVKIILLLATVLFAISAQTRVIPHLATRPKKLYEMAFHIIGVTTIGVAMLILGSFVRYGGI</sequence>
<evidence type="ECO:0000256" key="1">
    <source>
        <dbReference type="SAM" id="Phobius"/>
    </source>
</evidence>
<keyword evidence="4" id="KW-1185">Reference proteome</keyword>
<gene>
    <name evidence="3" type="ORF">ESB13_17040</name>
</gene>
<feature type="transmembrane region" description="Helical" evidence="1">
    <location>
        <begin position="125"/>
        <end position="146"/>
    </location>
</feature>
<keyword evidence="1" id="KW-0812">Transmembrane</keyword>
<dbReference type="Pfam" id="PF05425">
    <property type="entry name" value="CopD"/>
    <property type="match status" value="1"/>
</dbReference>
<keyword evidence="1" id="KW-0472">Membrane</keyword>
<feature type="transmembrane region" description="Helical" evidence="1">
    <location>
        <begin position="52"/>
        <end position="74"/>
    </location>
</feature>
<dbReference type="Proteomes" id="UP000290545">
    <property type="component" value="Unassembled WGS sequence"/>
</dbReference>
<feature type="domain" description="Copper resistance protein D" evidence="2">
    <location>
        <begin position="46"/>
        <end position="142"/>
    </location>
</feature>
<evidence type="ECO:0000313" key="4">
    <source>
        <dbReference type="Proteomes" id="UP000290545"/>
    </source>
</evidence>
<name>A0A4Q1D5N4_9BACT</name>
<evidence type="ECO:0000313" key="3">
    <source>
        <dbReference type="EMBL" id="RXK83779.1"/>
    </source>
</evidence>
<proteinExistence type="predicted"/>
<feature type="transmembrane region" description="Helical" evidence="1">
    <location>
        <begin position="6"/>
        <end position="31"/>
    </location>
</feature>
<organism evidence="3 4">
    <name type="scientific">Filimonas effusa</name>
    <dbReference type="NCBI Taxonomy" id="2508721"/>
    <lineage>
        <taxon>Bacteria</taxon>
        <taxon>Pseudomonadati</taxon>
        <taxon>Bacteroidota</taxon>
        <taxon>Chitinophagia</taxon>
        <taxon>Chitinophagales</taxon>
        <taxon>Chitinophagaceae</taxon>
        <taxon>Filimonas</taxon>
    </lineage>
</organism>
<dbReference type="InterPro" id="IPR008457">
    <property type="entry name" value="Cu-R_CopD_dom"/>
</dbReference>
<feature type="transmembrane region" description="Helical" evidence="1">
    <location>
        <begin position="94"/>
        <end position="113"/>
    </location>
</feature>
<reference evidence="3 4" key="1">
    <citation type="submission" date="2019-01" db="EMBL/GenBank/DDBJ databases">
        <title>Filimonas sp. strain TTM-71.</title>
        <authorList>
            <person name="Chen W.-M."/>
        </authorList>
    </citation>
    <scope>NUCLEOTIDE SEQUENCE [LARGE SCALE GENOMIC DNA]</scope>
    <source>
        <strain evidence="3 4">TTM-71</strain>
    </source>
</reference>
<keyword evidence="1" id="KW-1133">Transmembrane helix</keyword>
<dbReference type="AlphaFoldDB" id="A0A4Q1D5N4"/>
<dbReference type="EMBL" id="SDHZ01000002">
    <property type="protein sequence ID" value="RXK83779.1"/>
    <property type="molecule type" value="Genomic_DNA"/>
</dbReference>